<comment type="similarity">
    <text evidence="11">Belongs to the TRAFAC class myosin-kinesin ATPase superfamily. Kinesin family.</text>
</comment>
<feature type="compositionally biased region" description="Polar residues" evidence="13">
    <location>
        <begin position="1587"/>
        <end position="1600"/>
    </location>
</feature>
<keyword evidence="5" id="KW-0677">Repeat</keyword>
<comment type="subcellular location">
    <subcellularLocation>
        <location evidence="1">Cytoplasm</location>
        <location evidence="1">Cytoskeleton</location>
    </subcellularLocation>
</comment>
<dbReference type="OrthoDB" id="3176171at2759"/>
<dbReference type="EMBL" id="BEYU01000097">
    <property type="protein sequence ID" value="GBG31418.1"/>
    <property type="molecule type" value="Genomic_DNA"/>
</dbReference>
<comment type="caution">
    <text evidence="15">The sequence shown here is derived from an EMBL/GenBank/DDBJ whole genome shotgun (WGS) entry which is preliminary data.</text>
</comment>
<evidence type="ECO:0000256" key="9">
    <source>
        <dbReference type="ARBA" id="ARBA00023175"/>
    </source>
</evidence>
<evidence type="ECO:0000256" key="7">
    <source>
        <dbReference type="ARBA" id="ARBA00022840"/>
    </source>
</evidence>
<keyword evidence="7 11" id="KW-0067">ATP-binding</keyword>
<keyword evidence="9 11" id="KW-0505">Motor protein</keyword>
<dbReference type="CDD" id="cd01372">
    <property type="entry name" value="KISc_KIF4"/>
    <property type="match status" value="1"/>
</dbReference>
<dbReference type="SMART" id="SM00129">
    <property type="entry name" value="KISc"/>
    <property type="match status" value="1"/>
</dbReference>
<keyword evidence="3" id="KW-0853">WD repeat</keyword>
<feature type="compositionally biased region" description="Polar residues" evidence="13">
    <location>
        <begin position="1008"/>
        <end position="1017"/>
    </location>
</feature>
<accession>A0A2R5GNU9</accession>
<gene>
    <name evidence="15" type="ORF">FCC1311_076422</name>
</gene>
<dbReference type="GO" id="GO:0005524">
    <property type="term" value="F:ATP binding"/>
    <property type="evidence" value="ECO:0007669"/>
    <property type="project" value="UniProtKB-UniRule"/>
</dbReference>
<feature type="compositionally biased region" description="Basic and acidic residues" evidence="13">
    <location>
        <begin position="1172"/>
        <end position="1188"/>
    </location>
</feature>
<evidence type="ECO:0000256" key="10">
    <source>
        <dbReference type="ARBA" id="ARBA00023212"/>
    </source>
</evidence>
<proteinExistence type="inferred from homology"/>
<evidence type="ECO:0000313" key="16">
    <source>
        <dbReference type="Proteomes" id="UP000241890"/>
    </source>
</evidence>
<feature type="region of interest" description="Disordered" evidence="13">
    <location>
        <begin position="231"/>
        <end position="273"/>
    </location>
</feature>
<evidence type="ECO:0000256" key="1">
    <source>
        <dbReference type="ARBA" id="ARBA00004245"/>
    </source>
</evidence>
<dbReference type="GO" id="GO:0008017">
    <property type="term" value="F:microtubule binding"/>
    <property type="evidence" value="ECO:0007669"/>
    <property type="project" value="InterPro"/>
</dbReference>
<evidence type="ECO:0000259" key="14">
    <source>
        <dbReference type="PROSITE" id="PS50067"/>
    </source>
</evidence>
<dbReference type="InterPro" id="IPR027640">
    <property type="entry name" value="Kinesin-like_fam"/>
</dbReference>
<feature type="region of interest" description="Disordered" evidence="13">
    <location>
        <begin position="598"/>
        <end position="651"/>
    </location>
</feature>
<feature type="region of interest" description="Disordered" evidence="13">
    <location>
        <begin position="1089"/>
        <end position="1123"/>
    </location>
</feature>
<evidence type="ECO:0000313" key="15">
    <source>
        <dbReference type="EMBL" id="GBG31418.1"/>
    </source>
</evidence>
<name>A0A2R5GNU9_9STRA</name>
<evidence type="ECO:0000256" key="13">
    <source>
        <dbReference type="SAM" id="MobiDB-lite"/>
    </source>
</evidence>
<feature type="compositionally biased region" description="Polar residues" evidence="13">
    <location>
        <begin position="1498"/>
        <end position="1510"/>
    </location>
</feature>
<evidence type="ECO:0000256" key="4">
    <source>
        <dbReference type="ARBA" id="ARBA00022701"/>
    </source>
</evidence>
<dbReference type="GO" id="GO:0005875">
    <property type="term" value="C:microtubule associated complex"/>
    <property type="evidence" value="ECO:0007669"/>
    <property type="project" value="TreeGrafter"/>
</dbReference>
<feature type="compositionally biased region" description="Low complexity" evidence="13">
    <location>
        <begin position="1196"/>
        <end position="1212"/>
    </location>
</feature>
<reference evidence="15 16" key="1">
    <citation type="submission" date="2017-12" db="EMBL/GenBank/DDBJ databases">
        <title>Sequencing, de novo assembly and annotation of complete genome of a new Thraustochytrid species, strain FCC1311.</title>
        <authorList>
            <person name="Sedici K."/>
            <person name="Godart F."/>
            <person name="Aiese Cigliano R."/>
            <person name="Sanseverino W."/>
            <person name="Barakat M."/>
            <person name="Ortet P."/>
            <person name="Marechal E."/>
            <person name="Cagnac O."/>
            <person name="Amato A."/>
        </authorList>
    </citation>
    <scope>NUCLEOTIDE SEQUENCE [LARGE SCALE GENOMIC DNA]</scope>
</reference>
<dbReference type="GO" id="GO:0007018">
    <property type="term" value="P:microtubule-based movement"/>
    <property type="evidence" value="ECO:0007669"/>
    <property type="project" value="InterPro"/>
</dbReference>
<evidence type="ECO:0000256" key="12">
    <source>
        <dbReference type="SAM" id="Coils"/>
    </source>
</evidence>
<dbReference type="SUPFAM" id="SSF52540">
    <property type="entry name" value="P-loop containing nucleoside triphosphate hydrolases"/>
    <property type="match status" value="1"/>
</dbReference>
<feature type="compositionally biased region" description="Basic and acidic residues" evidence="13">
    <location>
        <begin position="1511"/>
        <end position="1522"/>
    </location>
</feature>
<feature type="region of interest" description="Disordered" evidence="13">
    <location>
        <begin position="957"/>
        <end position="1055"/>
    </location>
</feature>
<feature type="compositionally biased region" description="Low complexity" evidence="13">
    <location>
        <begin position="1523"/>
        <end position="1539"/>
    </location>
</feature>
<feature type="region of interest" description="Disordered" evidence="13">
    <location>
        <begin position="1587"/>
        <end position="1652"/>
    </location>
</feature>
<keyword evidence="8 12" id="KW-0175">Coiled coil</keyword>
<feature type="compositionally biased region" description="Low complexity" evidence="13">
    <location>
        <begin position="1018"/>
        <end position="1044"/>
    </location>
</feature>
<dbReference type="PROSITE" id="PS50067">
    <property type="entry name" value="KINESIN_MOTOR_2"/>
    <property type="match status" value="1"/>
</dbReference>
<dbReference type="GO" id="GO:0051231">
    <property type="term" value="P:spindle elongation"/>
    <property type="evidence" value="ECO:0007669"/>
    <property type="project" value="TreeGrafter"/>
</dbReference>
<dbReference type="PROSITE" id="PS00411">
    <property type="entry name" value="KINESIN_MOTOR_1"/>
    <property type="match status" value="1"/>
</dbReference>
<feature type="region of interest" description="Disordered" evidence="13">
    <location>
        <begin position="418"/>
        <end position="439"/>
    </location>
</feature>
<evidence type="ECO:0000256" key="2">
    <source>
        <dbReference type="ARBA" id="ARBA00022490"/>
    </source>
</evidence>
<keyword evidence="4" id="KW-0493">Microtubule</keyword>
<keyword evidence="6 11" id="KW-0547">Nucleotide-binding</keyword>
<feature type="compositionally biased region" description="Acidic residues" evidence="13">
    <location>
        <begin position="612"/>
        <end position="632"/>
    </location>
</feature>
<evidence type="ECO:0000256" key="3">
    <source>
        <dbReference type="ARBA" id="ARBA00022574"/>
    </source>
</evidence>
<evidence type="ECO:0000256" key="6">
    <source>
        <dbReference type="ARBA" id="ARBA00022741"/>
    </source>
</evidence>
<evidence type="ECO:0000256" key="8">
    <source>
        <dbReference type="ARBA" id="ARBA00023054"/>
    </source>
</evidence>
<dbReference type="GO" id="GO:0003777">
    <property type="term" value="F:microtubule motor activity"/>
    <property type="evidence" value="ECO:0007669"/>
    <property type="project" value="InterPro"/>
</dbReference>
<sequence length="1738" mass="188850">MSESTNIRVAVRIRPLLSKEKLERCSECVRPLSESELVMMGKEKQFTFDQVFGQTSHQHEIYAKNVSPLVRTLFDGYNATVLAYGQTGSGKTYTMGTSTDSLVDDDDSKLGVIPRAMSEIFDIIEEKKAANPGAEFYLRVQFLEIYGEDIRDLLDPAGSSEGKVVSVRESEKGMEVCGAVEESVKSTAAMYEALERGSLCRTTGSTEMNVHSSRSHAIFTIIIEQHLPVAADSTSAGEDNSSADPNQQKKENAATKSGESTEGEAAASNGESAAGDDVEYRIAKFHFVDLAGSERAKRTGATGTRLKEGININKGLLALGNVISALGDETKPKGTHVPYRDSKLTRMLQDSLGGNSRTLMIACVSPADANFEETLNALRYANRARNIKNKPIVNRDPNSSQIATLKAQIQQLKLQLYGNGGPQQQPQDQHSMQNFQQQQQQGFGAGMGFGAFGNGEELSHARQELEMARMRADGADAQVLKLTDALEREKRSRSEVQEKYIMAAAQVDFYKSKFGGETGEAKDIELDEEAIKSNAQYLRKIEELQRQLETSDGQLSQARKELKSLQSEFTFADSLDEVEKEIVRNARIRRSLEGFHGAGKGGAAVAGSGLDETTDMDDDEDDDDLDDDEDGHADDFDPHALSAEDLAADPSLLEVNEDDDEATRELKEKFQKTQDSYRSMVQSYDVTLRSKQMIMKKVVEERKKFEAMKAHYEAKMAEMNAEVLVTQQQRDALDCKIKELETKKSSEANKTQITKLRLQLKDKMERLKNLEKQGKQLADAKRMASKWQVKEQKIQREIDSMKKQKVEYQRRMEENAKKYREEAQQRKQEIARLRKQQRVLAQDKQKLQMRSTRDERLLRQKTEQVTAMQRKLRQAQRLTSFNKQLTEKERKQRKLLDKWARERIKHDEELERLQRSLSKKQAAIERKEQLCRELEDRKRAAEQRANVAEKSVAQALNAVGSTPDPSPAAARGRSGSTSAVVAQPPQTSAATPLAASSTPTGPAEKQSLRSFFVSTKDSASSSGGPLRSRSASAAASASGSASAAKMTPEEMEAVEELEQRLEAAEYEIIFHKKQCEAAAAKIGDVGKDAGADAESAAGTPAAAGAKRDAAQAGQQRESASKLGTKDDSFANIFPVELTSLEEAKSVFQELLQMYVDAKRSKSQLKQTIERLKQQAYVDESRSRRDLQQRRKSLMPSSASASGTVSSPASSIAGTPAFTRHSMGHAGSPMAAAATPITARVLQDKLGESSELCNVLLKENQKLLGIIKENGIRVDPGLEENLNEAKLRALEDQVRQLQVSGSSSALFSARDTGRRSSLGANFASMASAMLATPQSQQAQSQMLAQTPNDAEFAAARRAAERADILHEEQTALNQQRTPGVFDRLSNTQNFTGIHKRKIIDQQTRENTLDELVIKPITELEVDSLQLTDAHPESTVDGMTLNPAALAEIQRKTNGRSTSPRASLEGTGSGSGSGSGSNRVGSPRAGRRSSNESGSNSPSFTRMTESYSNRCAQESKLRAARSRESTGSVGSASSAMSTSNPKSANAAVAGVVAPPAPALASASGMGTSGGEIKNGSGTYRAEVGGLYRNNATSGTGSRSNGRARQLAWESQKAKPGSADASAKPGSGNTRSGSPGTPEDNPEKENTSDDAVIAGGAILASAKPIHERLADPKYYTGVQKQKALGSDAGPGGVLSSPGASTAVGQAFTASSAQASAQANATAAQLRKRLAQERARRKKVTN</sequence>
<feature type="compositionally biased region" description="Low complexity" evidence="13">
    <location>
        <begin position="967"/>
        <end position="1003"/>
    </location>
</feature>
<dbReference type="InterPro" id="IPR001752">
    <property type="entry name" value="Kinesin_motor_dom"/>
</dbReference>
<dbReference type="Gene3D" id="3.40.850.10">
    <property type="entry name" value="Kinesin motor domain"/>
    <property type="match status" value="1"/>
</dbReference>
<keyword evidence="2" id="KW-0963">Cytoplasm</keyword>
<feature type="coiled-coil region" evidence="12">
    <location>
        <begin position="527"/>
        <end position="568"/>
    </location>
</feature>
<dbReference type="Pfam" id="PF00225">
    <property type="entry name" value="Kinesin"/>
    <property type="match status" value="1"/>
</dbReference>
<dbReference type="InterPro" id="IPR027417">
    <property type="entry name" value="P-loop_NTPase"/>
</dbReference>
<feature type="region of interest" description="Disordered" evidence="13">
    <location>
        <begin position="1449"/>
        <end position="1539"/>
    </location>
</feature>
<keyword evidence="16" id="KW-1185">Reference proteome</keyword>
<feature type="compositionally biased region" description="Polar residues" evidence="13">
    <location>
        <begin position="232"/>
        <end position="246"/>
    </location>
</feature>
<feature type="compositionally biased region" description="Low complexity" evidence="13">
    <location>
        <begin position="257"/>
        <end position="273"/>
    </location>
</feature>
<dbReference type="Pfam" id="PF25764">
    <property type="entry name" value="KIF21A_4th"/>
    <property type="match status" value="1"/>
</dbReference>
<dbReference type="PANTHER" id="PTHR47969">
    <property type="entry name" value="CHROMOSOME-ASSOCIATED KINESIN KIF4A-RELATED"/>
    <property type="match status" value="1"/>
</dbReference>
<dbReference type="Proteomes" id="UP000241890">
    <property type="component" value="Unassembled WGS sequence"/>
</dbReference>
<dbReference type="InterPro" id="IPR036961">
    <property type="entry name" value="Kinesin_motor_dom_sf"/>
</dbReference>
<dbReference type="InParanoid" id="A0A2R5GNU9"/>
<organism evidence="15 16">
    <name type="scientific">Hondaea fermentalgiana</name>
    <dbReference type="NCBI Taxonomy" id="2315210"/>
    <lineage>
        <taxon>Eukaryota</taxon>
        <taxon>Sar</taxon>
        <taxon>Stramenopiles</taxon>
        <taxon>Bigyra</taxon>
        <taxon>Labyrinthulomycetes</taxon>
        <taxon>Thraustochytrida</taxon>
        <taxon>Thraustochytriidae</taxon>
        <taxon>Hondaea</taxon>
    </lineage>
</organism>
<protein>
    <submittedName>
        <fullName evidence="15">Kinesin-like protein KIN-4A</fullName>
    </submittedName>
</protein>
<feature type="compositionally biased region" description="Low complexity" evidence="13">
    <location>
        <begin position="1092"/>
        <end position="1104"/>
    </location>
</feature>
<feature type="coiled-coil region" evidence="12">
    <location>
        <begin position="458"/>
        <end position="499"/>
    </location>
</feature>
<dbReference type="PANTHER" id="PTHR47969:SF15">
    <property type="entry name" value="CHROMOSOME-ASSOCIATED KINESIN KIF4A-RELATED"/>
    <property type="match status" value="1"/>
</dbReference>
<feature type="region of interest" description="Disordered" evidence="13">
    <location>
        <begin position="1172"/>
        <end position="1229"/>
    </location>
</feature>
<dbReference type="GO" id="GO:0007052">
    <property type="term" value="P:mitotic spindle organization"/>
    <property type="evidence" value="ECO:0007669"/>
    <property type="project" value="TreeGrafter"/>
</dbReference>
<dbReference type="FunFam" id="3.40.850.10:FF:000011">
    <property type="entry name" value="Kinesin family member 21A"/>
    <property type="match status" value="1"/>
</dbReference>
<evidence type="ECO:0000256" key="11">
    <source>
        <dbReference type="PROSITE-ProRule" id="PRU00283"/>
    </source>
</evidence>
<evidence type="ECO:0000256" key="5">
    <source>
        <dbReference type="ARBA" id="ARBA00022737"/>
    </source>
</evidence>
<feature type="domain" description="Kinesin motor" evidence="14">
    <location>
        <begin position="6"/>
        <end position="387"/>
    </location>
</feature>
<dbReference type="InterPro" id="IPR019821">
    <property type="entry name" value="Kinesin_motor_CS"/>
</dbReference>
<feature type="binding site" evidence="11">
    <location>
        <begin position="85"/>
        <end position="92"/>
    </location>
    <ligand>
        <name>ATP</name>
        <dbReference type="ChEBI" id="CHEBI:30616"/>
    </ligand>
</feature>
<dbReference type="GO" id="GO:0005874">
    <property type="term" value="C:microtubule"/>
    <property type="evidence" value="ECO:0007669"/>
    <property type="project" value="UniProtKB-KW"/>
</dbReference>
<keyword evidence="10" id="KW-0206">Cytoskeleton</keyword>
<dbReference type="PRINTS" id="PR00380">
    <property type="entry name" value="KINESINHEAVY"/>
</dbReference>